<dbReference type="EMBL" id="CP071444">
    <property type="protein sequence ID" value="QSX07851.1"/>
    <property type="molecule type" value="Genomic_DNA"/>
</dbReference>
<sequence>MSAHLTPKENFLRVAKGETPEWVPVSPFGGPGMEPLMSMADPKILGSFRGPGGGVDPWGVTFVTGDDIDFAALPKPNDFILTDVTKWRDVIKAPDYTGFDWEAAAREDRAKYVKDPDQTAFVIAGYADLFQQFIGFMGFTEGLCAIYEETEEVEELLDYMLEHSLYITKNVLQYYKPEGYYLLDDTASKLQPFISPRLFEEIFVPRYKQCLDLVREENVPIFYHNCGRCEDLIPSMVDIGVNVWDPAQIENDLVAIKNKYGKKLAINGGFEYRMPITWPNVDEEEVRQQVRDTFDRLAGDGGFIFSGGVTSLDYFDPDVQRVGGWIRDEAKKLSKVVYK</sequence>
<dbReference type="InterPro" id="IPR000257">
    <property type="entry name" value="Uroporphyrinogen_deCOase"/>
</dbReference>
<dbReference type="PANTHER" id="PTHR47099:SF1">
    <property type="entry name" value="METHYLCOBAMIDE:COM METHYLTRANSFERASE MTBA"/>
    <property type="match status" value="1"/>
</dbReference>
<dbReference type="InterPro" id="IPR052024">
    <property type="entry name" value="Methanogen_methyltrans"/>
</dbReference>
<proteinExistence type="predicted"/>
<dbReference type="PANTHER" id="PTHR47099">
    <property type="entry name" value="METHYLCOBAMIDE:COM METHYLTRANSFERASE MTBA"/>
    <property type="match status" value="1"/>
</dbReference>
<dbReference type="RefSeq" id="WP_207299193.1">
    <property type="nucleotide sequence ID" value="NZ_CP071444.1"/>
</dbReference>
<feature type="domain" description="Uroporphyrinogen decarboxylase (URO-D)" evidence="1">
    <location>
        <begin position="138"/>
        <end position="308"/>
    </location>
</feature>
<dbReference type="Pfam" id="PF01208">
    <property type="entry name" value="URO-D"/>
    <property type="match status" value="1"/>
</dbReference>
<evidence type="ECO:0000313" key="2">
    <source>
        <dbReference type="EMBL" id="QSX07851.1"/>
    </source>
</evidence>
<evidence type="ECO:0000259" key="1">
    <source>
        <dbReference type="Pfam" id="PF01208"/>
    </source>
</evidence>
<protein>
    <submittedName>
        <fullName evidence="2">Veratrol--corrinoid protein metyltransferase</fullName>
    </submittedName>
</protein>
<dbReference type="Gene3D" id="3.20.20.210">
    <property type="match status" value="1"/>
</dbReference>
<dbReference type="SUPFAM" id="SSF51726">
    <property type="entry name" value="UROD/MetE-like"/>
    <property type="match status" value="1"/>
</dbReference>
<name>A0A974XDV5_9FIRM</name>
<organism evidence="2 3">
    <name type="scientific">Alkalibacter rhizosphaerae</name>
    <dbReference type="NCBI Taxonomy" id="2815577"/>
    <lineage>
        <taxon>Bacteria</taxon>
        <taxon>Bacillati</taxon>
        <taxon>Bacillota</taxon>
        <taxon>Clostridia</taxon>
        <taxon>Eubacteriales</taxon>
        <taxon>Eubacteriaceae</taxon>
        <taxon>Alkalibacter</taxon>
    </lineage>
</organism>
<keyword evidence="3" id="KW-1185">Reference proteome</keyword>
<reference evidence="2" key="1">
    <citation type="submission" date="2021-03" db="EMBL/GenBank/DDBJ databases">
        <title>Alkalibacter marinus sp. nov., isolated from tidal flat sediment.</title>
        <authorList>
            <person name="Namirimu T."/>
            <person name="Yang J.-A."/>
            <person name="Yang S.-H."/>
            <person name="Kim Y.-J."/>
            <person name="Kwon K.K."/>
        </authorList>
    </citation>
    <scope>NUCLEOTIDE SEQUENCE</scope>
    <source>
        <strain evidence="2">ES005</strain>
    </source>
</reference>
<dbReference type="InterPro" id="IPR038071">
    <property type="entry name" value="UROD/MetE-like_sf"/>
</dbReference>
<evidence type="ECO:0000313" key="3">
    <source>
        <dbReference type="Proteomes" id="UP000663499"/>
    </source>
</evidence>
<dbReference type="GO" id="GO:0004853">
    <property type="term" value="F:uroporphyrinogen decarboxylase activity"/>
    <property type="evidence" value="ECO:0007669"/>
    <property type="project" value="InterPro"/>
</dbReference>
<gene>
    <name evidence="2" type="ORF">J0B03_08510</name>
</gene>
<dbReference type="KEGG" id="alka:J0B03_08510"/>
<dbReference type="GO" id="GO:0006779">
    <property type="term" value="P:porphyrin-containing compound biosynthetic process"/>
    <property type="evidence" value="ECO:0007669"/>
    <property type="project" value="InterPro"/>
</dbReference>
<dbReference type="AlphaFoldDB" id="A0A974XDV5"/>
<accession>A0A974XDV5</accession>
<dbReference type="Proteomes" id="UP000663499">
    <property type="component" value="Chromosome"/>
</dbReference>